<protein>
    <submittedName>
        <fullName evidence="6">C-type cytochrome</fullName>
    </submittedName>
</protein>
<dbReference type="InterPro" id="IPR051459">
    <property type="entry name" value="Cytochrome_c-type_DH"/>
</dbReference>
<reference evidence="6" key="1">
    <citation type="submission" date="2019-10" db="EMBL/GenBank/DDBJ databases">
        <title>Draft genome sequence of Panacibacter sp. KCS-6.</title>
        <authorList>
            <person name="Yim K.J."/>
        </authorList>
    </citation>
    <scope>NUCLEOTIDE SEQUENCE</scope>
    <source>
        <strain evidence="6">KCS-6</strain>
    </source>
</reference>
<dbReference type="RefSeq" id="WP_171608852.1">
    <property type="nucleotide sequence ID" value="NZ_WHPF01000011.1"/>
</dbReference>
<proteinExistence type="predicted"/>
<feature type="domain" description="Cytochrome c" evidence="5">
    <location>
        <begin position="52"/>
        <end position="140"/>
    </location>
</feature>
<dbReference type="InterPro" id="IPR036909">
    <property type="entry name" value="Cyt_c-like_dom_sf"/>
</dbReference>
<evidence type="ECO:0000256" key="3">
    <source>
        <dbReference type="ARBA" id="ARBA00023004"/>
    </source>
</evidence>
<name>A0A8J8FJC0_9BACT</name>
<evidence type="ECO:0000256" key="1">
    <source>
        <dbReference type="ARBA" id="ARBA00022617"/>
    </source>
</evidence>
<dbReference type="GO" id="GO:0009055">
    <property type="term" value="F:electron transfer activity"/>
    <property type="evidence" value="ECO:0007669"/>
    <property type="project" value="InterPro"/>
</dbReference>
<evidence type="ECO:0000313" key="7">
    <source>
        <dbReference type="Proteomes" id="UP000598971"/>
    </source>
</evidence>
<dbReference type="PANTHER" id="PTHR35008:SF8">
    <property type="entry name" value="ALCOHOL DEHYDROGENASE CYTOCHROME C SUBUNIT"/>
    <property type="match status" value="1"/>
</dbReference>
<dbReference type="AlphaFoldDB" id="A0A8J8FJC0"/>
<dbReference type="Proteomes" id="UP000598971">
    <property type="component" value="Unassembled WGS sequence"/>
</dbReference>
<sequence>MKNLKLVAIATLTTATFLFSCGGEEKKEETQATTEAPKSMLEETPAAGGLEARLASGKAVYEKTCQACHQADGKGLPATFPPLAGSDYLAADLPRAIGGVVNGLTGEITVNGEKFNQAMPAATNTDEEIADAFTYVLNNFGNKGGEVSAAEVKATRK</sequence>
<organism evidence="6 7">
    <name type="scientific">Limnovirga soli</name>
    <dbReference type="NCBI Taxonomy" id="2656915"/>
    <lineage>
        <taxon>Bacteria</taxon>
        <taxon>Pseudomonadati</taxon>
        <taxon>Bacteroidota</taxon>
        <taxon>Chitinophagia</taxon>
        <taxon>Chitinophagales</taxon>
        <taxon>Chitinophagaceae</taxon>
        <taxon>Limnovirga</taxon>
    </lineage>
</organism>
<comment type="caution">
    <text evidence="6">The sequence shown here is derived from an EMBL/GenBank/DDBJ whole genome shotgun (WGS) entry which is preliminary data.</text>
</comment>
<keyword evidence="7" id="KW-1185">Reference proteome</keyword>
<dbReference type="Gene3D" id="1.10.760.10">
    <property type="entry name" value="Cytochrome c-like domain"/>
    <property type="match status" value="1"/>
</dbReference>
<keyword evidence="3 4" id="KW-0408">Iron</keyword>
<dbReference type="InterPro" id="IPR009056">
    <property type="entry name" value="Cyt_c-like_dom"/>
</dbReference>
<keyword evidence="2 4" id="KW-0479">Metal-binding</keyword>
<evidence type="ECO:0000259" key="5">
    <source>
        <dbReference type="PROSITE" id="PS51007"/>
    </source>
</evidence>
<dbReference type="SUPFAM" id="SSF46626">
    <property type="entry name" value="Cytochrome c"/>
    <property type="match status" value="1"/>
</dbReference>
<evidence type="ECO:0000256" key="4">
    <source>
        <dbReference type="PROSITE-ProRule" id="PRU00433"/>
    </source>
</evidence>
<evidence type="ECO:0000313" key="6">
    <source>
        <dbReference type="EMBL" id="NNV56911.1"/>
    </source>
</evidence>
<dbReference type="PROSITE" id="PS51007">
    <property type="entry name" value="CYTC"/>
    <property type="match status" value="1"/>
</dbReference>
<evidence type="ECO:0000256" key="2">
    <source>
        <dbReference type="ARBA" id="ARBA00022723"/>
    </source>
</evidence>
<gene>
    <name evidence="6" type="ORF">GD597_15675</name>
</gene>
<dbReference type="EMBL" id="WHPF01000011">
    <property type="protein sequence ID" value="NNV56911.1"/>
    <property type="molecule type" value="Genomic_DNA"/>
</dbReference>
<dbReference type="PROSITE" id="PS51257">
    <property type="entry name" value="PROKAR_LIPOPROTEIN"/>
    <property type="match status" value="1"/>
</dbReference>
<dbReference type="Pfam" id="PF13442">
    <property type="entry name" value="Cytochrome_CBB3"/>
    <property type="match status" value="1"/>
</dbReference>
<dbReference type="GO" id="GO:0046872">
    <property type="term" value="F:metal ion binding"/>
    <property type="evidence" value="ECO:0007669"/>
    <property type="project" value="UniProtKB-KW"/>
</dbReference>
<accession>A0A8J8FJC0</accession>
<dbReference type="GO" id="GO:0020037">
    <property type="term" value="F:heme binding"/>
    <property type="evidence" value="ECO:0007669"/>
    <property type="project" value="InterPro"/>
</dbReference>
<dbReference type="PANTHER" id="PTHR35008">
    <property type="entry name" value="BLL4482 PROTEIN-RELATED"/>
    <property type="match status" value="1"/>
</dbReference>
<keyword evidence="1 4" id="KW-0349">Heme</keyword>